<dbReference type="Proteomes" id="UP000827986">
    <property type="component" value="Unassembled WGS sequence"/>
</dbReference>
<evidence type="ECO:0000313" key="2">
    <source>
        <dbReference type="Proteomes" id="UP000827986"/>
    </source>
</evidence>
<evidence type="ECO:0000313" key="1">
    <source>
        <dbReference type="EMBL" id="KAH1166011.1"/>
    </source>
</evidence>
<keyword evidence="2" id="KW-1185">Reference proteome</keyword>
<dbReference type="AlphaFoldDB" id="A0A9D3WQB4"/>
<name>A0A9D3WQB4_9SAUR</name>
<comment type="caution">
    <text evidence="1">The sequence shown here is derived from an EMBL/GenBank/DDBJ whole genome shotgun (WGS) entry which is preliminary data.</text>
</comment>
<reference evidence="1" key="1">
    <citation type="submission" date="2021-09" db="EMBL/GenBank/DDBJ databases">
        <title>The genome of Mauremys mutica provides insights into the evolution of semi-aquatic lifestyle.</title>
        <authorList>
            <person name="Gong S."/>
            <person name="Gao Y."/>
        </authorList>
    </citation>
    <scope>NUCLEOTIDE SEQUENCE</scope>
    <source>
        <strain evidence="1">MM-2020</strain>
        <tissue evidence="1">Muscle</tissue>
    </source>
</reference>
<accession>A0A9D3WQB4</accession>
<dbReference type="EMBL" id="JAHDVG010000487">
    <property type="protein sequence ID" value="KAH1166011.1"/>
    <property type="molecule type" value="Genomic_DNA"/>
</dbReference>
<protein>
    <submittedName>
        <fullName evidence="1">Uncharacterized protein</fullName>
    </submittedName>
</protein>
<sequence length="153" mass="16809">MVGVAVGAGRVTAFQGTEASSSPSSYIFGDKAQPSTKLWRGNNQIAPNHSIGLGMARAVRSEMFLSSLTHRIPPWLGDYLGARSRLLSGAGDGESLQNWTFMKEHRLIQVHHSLLFTDAECIQGSEKSHSIPLQYSGLTLRQLRLARGRLNQY</sequence>
<proteinExistence type="predicted"/>
<organism evidence="1 2">
    <name type="scientific">Mauremys mutica</name>
    <name type="common">yellowpond turtle</name>
    <dbReference type="NCBI Taxonomy" id="74926"/>
    <lineage>
        <taxon>Eukaryota</taxon>
        <taxon>Metazoa</taxon>
        <taxon>Chordata</taxon>
        <taxon>Craniata</taxon>
        <taxon>Vertebrata</taxon>
        <taxon>Euteleostomi</taxon>
        <taxon>Archelosauria</taxon>
        <taxon>Testudinata</taxon>
        <taxon>Testudines</taxon>
        <taxon>Cryptodira</taxon>
        <taxon>Durocryptodira</taxon>
        <taxon>Testudinoidea</taxon>
        <taxon>Geoemydidae</taxon>
        <taxon>Geoemydinae</taxon>
        <taxon>Mauremys</taxon>
    </lineage>
</organism>
<gene>
    <name evidence="1" type="ORF">KIL84_015183</name>
</gene>